<gene>
    <name evidence="3" type="ORF">PHLCEN_2v11414</name>
</gene>
<proteinExistence type="inferred from homology"/>
<dbReference type="InterPro" id="IPR020568">
    <property type="entry name" value="Ribosomal_Su5_D2-typ_SF"/>
</dbReference>
<comment type="caution">
    <text evidence="3">The sequence shown here is derived from an EMBL/GenBank/DDBJ whole genome shotgun (WGS) entry which is preliminary data.</text>
</comment>
<evidence type="ECO:0000259" key="2">
    <source>
        <dbReference type="Pfam" id="PF01205"/>
    </source>
</evidence>
<dbReference type="GO" id="GO:0140469">
    <property type="term" value="P:GCN2-mediated signaling"/>
    <property type="evidence" value="ECO:0007669"/>
    <property type="project" value="TreeGrafter"/>
</dbReference>
<dbReference type="InterPro" id="IPR036956">
    <property type="entry name" value="Impact_N_sf"/>
</dbReference>
<dbReference type="Gene3D" id="3.30.230.30">
    <property type="entry name" value="Impact, N-terminal domain"/>
    <property type="match status" value="1"/>
</dbReference>
<organism evidence="3 4">
    <name type="scientific">Hermanssonia centrifuga</name>
    <dbReference type="NCBI Taxonomy" id="98765"/>
    <lineage>
        <taxon>Eukaryota</taxon>
        <taxon>Fungi</taxon>
        <taxon>Dikarya</taxon>
        <taxon>Basidiomycota</taxon>
        <taxon>Agaricomycotina</taxon>
        <taxon>Agaricomycetes</taxon>
        <taxon>Polyporales</taxon>
        <taxon>Meruliaceae</taxon>
        <taxon>Hermanssonia</taxon>
    </lineage>
</organism>
<dbReference type="AlphaFoldDB" id="A0A2R6NK19"/>
<feature type="domain" description="Impact N-terminal" evidence="2">
    <location>
        <begin position="27"/>
        <end position="151"/>
    </location>
</feature>
<evidence type="ECO:0000313" key="4">
    <source>
        <dbReference type="Proteomes" id="UP000186601"/>
    </source>
</evidence>
<dbReference type="EMBL" id="MLYV02001139">
    <property type="protein sequence ID" value="PSR72719.1"/>
    <property type="molecule type" value="Genomic_DNA"/>
</dbReference>
<dbReference type="PANTHER" id="PTHR16301">
    <property type="entry name" value="IMPACT-RELATED"/>
    <property type="match status" value="1"/>
</dbReference>
<dbReference type="STRING" id="98765.A0A2R6NK19"/>
<dbReference type="OrthoDB" id="69641at2759"/>
<accession>A0A2R6NK19</accession>
<dbReference type="Proteomes" id="UP000186601">
    <property type="component" value="Unassembled WGS sequence"/>
</dbReference>
<dbReference type="GO" id="GO:0005737">
    <property type="term" value="C:cytoplasm"/>
    <property type="evidence" value="ECO:0007669"/>
    <property type="project" value="TreeGrafter"/>
</dbReference>
<evidence type="ECO:0000256" key="1">
    <source>
        <dbReference type="ARBA" id="ARBA00007665"/>
    </source>
</evidence>
<dbReference type="InterPro" id="IPR023582">
    <property type="entry name" value="Impact"/>
</dbReference>
<dbReference type="PANTHER" id="PTHR16301:SF25">
    <property type="entry name" value="PROTEIN IMPACT"/>
    <property type="match status" value="1"/>
</dbReference>
<name>A0A2R6NK19_9APHY</name>
<keyword evidence="4" id="KW-1185">Reference proteome</keyword>
<evidence type="ECO:0000313" key="3">
    <source>
        <dbReference type="EMBL" id="PSR72719.1"/>
    </source>
</evidence>
<dbReference type="SUPFAM" id="SSF54211">
    <property type="entry name" value="Ribosomal protein S5 domain 2-like"/>
    <property type="match status" value="1"/>
</dbReference>
<protein>
    <recommendedName>
        <fullName evidence="2">Impact N-terminal domain-containing protein</fullName>
    </recommendedName>
</protein>
<comment type="similarity">
    <text evidence="1">Belongs to the IMPACT family.</text>
</comment>
<dbReference type="InterPro" id="IPR001498">
    <property type="entry name" value="Impact_N"/>
</dbReference>
<dbReference type="Pfam" id="PF01205">
    <property type="entry name" value="Impact_N"/>
    <property type="match status" value="1"/>
</dbReference>
<sequence>MSTLETFVQNTKSYPQSVCTSQEIRDRSSLFIANIFRASNEEEARKAVTHLRNVIHGSKRATHEMFAWRCMVLKAGRTGLSGPDDFELKSGNEDDGEKYGSGRILKMMQAEGIIDAVVVVNRHVDAGHTRYGGEMIGPARFSHIETCAREVCHTFRVKDELDERLATLGSLDDMLGLLRAELAELTETKESAETASKIVGKKKQDYRALLDSLDVTKAKRLIIARENSLKSVKASLKKARERKAAEAGGKMS</sequence>
<dbReference type="GO" id="GO:0006446">
    <property type="term" value="P:regulation of translational initiation"/>
    <property type="evidence" value="ECO:0007669"/>
    <property type="project" value="TreeGrafter"/>
</dbReference>
<reference evidence="3 4" key="1">
    <citation type="submission" date="2018-02" db="EMBL/GenBank/DDBJ databases">
        <title>Genome sequence of the basidiomycete white-rot fungus Phlebia centrifuga.</title>
        <authorList>
            <person name="Granchi Z."/>
            <person name="Peng M."/>
            <person name="de Vries R.P."/>
            <person name="Hilden K."/>
            <person name="Makela M.R."/>
            <person name="Grigoriev I."/>
            <person name="Riley R."/>
        </authorList>
    </citation>
    <scope>NUCLEOTIDE SEQUENCE [LARGE SCALE GENOMIC DNA]</scope>
    <source>
        <strain evidence="3 4">FBCC195</strain>
    </source>
</reference>